<dbReference type="AlphaFoldDB" id="A0A6P1VVN2"/>
<reference evidence="2 3" key="1">
    <citation type="submission" date="2019-11" db="EMBL/GenBank/DDBJ databases">
        <title>Spirosoma endbachense sp. nov., isolated from a natural salt meadow.</title>
        <authorList>
            <person name="Rojas J."/>
            <person name="Ambika Manirajan B."/>
            <person name="Ratering S."/>
            <person name="Suarez C."/>
            <person name="Geissler-Plaum R."/>
            <person name="Schnell S."/>
        </authorList>
    </citation>
    <scope>NUCLEOTIDE SEQUENCE [LARGE SCALE GENOMIC DNA]</scope>
    <source>
        <strain evidence="2 3">I-24</strain>
    </source>
</reference>
<dbReference type="RefSeq" id="WP_162387563.1">
    <property type="nucleotide sequence ID" value="NZ_CP045997.1"/>
</dbReference>
<dbReference type="KEGG" id="senf:GJR95_20010"/>
<dbReference type="Pfam" id="PF12975">
    <property type="entry name" value="DUF3859"/>
    <property type="match status" value="1"/>
</dbReference>
<evidence type="ECO:0000313" key="2">
    <source>
        <dbReference type="EMBL" id="QHV97153.1"/>
    </source>
</evidence>
<dbReference type="Proteomes" id="UP000464577">
    <property type="component" value="Chromosome"/>
</dbReference>
<dbReference type="Gene3D" id="2.60.40.2390">
    <property type="match status" value="1"/>
</dbReference>
<gene>
    <name evidence="2" type="ORF">GJR95_20010</name>
</gene>
<sequence length="142" mass="16175">MITEVELLNFGVCQLINEVADNNENSPTGFFLHSDTIQFLEKTDKINIESGLAFGIEYLLSGLEDENAEEFEARILYPQMVNPATNSASTEVVEMKVGCIGEANFDYYKFEYTWEMQGGKWIFEISQTDRVLLSKEFDVGFL</sequence>
<evidence type="ECO:0000259" key="1">
    <source>
        <dbReference type="Pfam" id="PF12975"/>
    </source>
</evidence>
<dbReference type="EMBL" id="CP045997">
    <property type="protein sequence ID" value="QHV97153.1"/>
    <property type="molecule type" value="Genomic_DNA"/>
</dbReference>
<evidence type="ECO:0000313" key="3">
    <source>
        <dbReference type="Proteomes" id="UP000464577"/>
    </source>
</evidence>
<protein>
    <submittedName>
        <fullName evidence="2">DUF3859 domain-containing protein</fullName>
    </submittedName>
</protein>
<proteinExistence type="predicted"/>
<organism evidence="2 3">
    <name type="scientific">Spirosoma endbachense</name>
    <dbReference type="NCBI Taxonomy" id="2666025"/>
    <lineage>
        <taxon>Bacteria</taxon>
        <taxon>Pseudomonadati</taxon>
        <taxon>Bacteroidota</taxon>
        <taxon>Cytophagia</taxon>
        <taxon>Cytophagales</taxon>
        <taxon>Cytophagaceae</taxon>
        <taxon>Spirosoma</taxon>
    </lineage>
</organism>
<name>A0A6P1VVN2_9BACT</name>
<dbReference type="InterPro" id="IPR024331">
    <property type="entry name" value="DUF3859"/>
</dbReference>
<accession>A0A6P1VVN2</accession>
<keyword evidence="3" id="KW-1185">Reference proteome</keyword>
<feature type="domain" description="DUF3859" evidence="1">
    <location>
        <begin position="4"/>
        <end position="139"/>
    </location>
</feature>